<sequence length="173" mass="19689">MIKREDVYRIGQLERPHGVRGEITFRFVDDVFDRVETDHLLIELDGILVPFFIEEYRFKSNEVALLKFEDIDTQMQAREISGCDVFFQRARSGDDVDHLSWSEIVGYKILDAQTYKPVGVVKGVDDSTINVLFEVAANDGREILIPADASLITKVDNNTRVIAMNIPQGLLDL</sequence>
<dbReference type="EMBL" id="QENY01000014">
    <property type="protein sequence ID" value="PVX52726.1"/>
    <property type="molecule type" value="Genomic_DNA"/>
</dbReference>
<dbReference type="Pfam" id="PF01782">
    <property type="entry name" value="RimM"/>
    <property type="match status" value="1"/>
</dbReference>
<evidence type="ECO:0000256" key="5">
    <source>
        <dbReference type="HAMAP-Rule" id="MF_00014"/>
    </source>
</evidence>
<dbReference type="OrthoDB" id="9810331at2"/>
<dbReference type="InterPro" id="IPR011961">
    <property type="entry name" value="RimM"/>
</dbReference>
<comment type="subcellular location">
    <subcellularLocation>
        <location evidence="5">Cytoplasm</location>
    </subcellularLocation>
</comment>
<evidence type="ECO:0000313" key="9">
    <source>
        <dbReference type="Proteomes" id="UP000245870"/>
    </source>
</evidence>
<evidence type="ECO:0000256" key="3">
    <source>
        <dbReference type="ARBA" id="ARBA00022552"/>
    </source>
</evidence>
<evidence type="ECO:0000259" key="7">
    <source>
        <dbReference type="Pfam" id="PF24986"/>
    </source>
</evidence>
<keyword evidence="1 5" id="KW-0963">Cytoplasm</keyword>
<keyword evidence="3 5" id="KW-0698">rRNA processing</keyword>
<dbReference type="GO" id="GO:0005840">
    <property type="term" value="C:ribosome"/>
    <property type="evidence" value="ECO:0007669"/>
    <property type="project" value="InterPro"/>
</dbReference>
<dbReference type="SUPFAM" id="SSF50447">
    <property type="entry name" value="Translation proteins"/>
    <property type="match status" value="1"/>
</dbReference>
<dbReference type="GO" id="GO:0043022">
    <property type="term" value="F:ribosome binding"/>
    <property type="evidence" value="ECO:0007669"/>
    <property type="project" value="InterPro"/>
</dbReference>
<dbReference type="InterPro" id="IPR036976">
    <property type="entry name" value="RimM_N_sf"/>
</dbReference>
<keyword evidence="9" id="KW-1185">Reference proteome</keyword>
<feature type="domain" description="Ribosome maturation factor RimM PRC barrel" evidence="7">
    <location>
        <begin position="101"/>
        <end position="170"/>
    </location>
</feature>
<organism evidence="8 9">
    <name type="scientific">Hallella colorans</name>
    <dbReference type="NCBI Taxonomy" id="1703337"/>
    <lineage>
        <taxon>Bacteria</taxon>
        <taxon>Pseudomonadati</taxon>
        <taxon>Bacteroidota</taxon>
        <taxon>Bacteroidia</taxon>
        <taxon>Bacteroidales</taxon>
        <taxon>Prevotellaceae</taxon>
        <taxon>Hallella</taxon>
    </lineage>
</organism>
<evidence type="ECO:0000256" key="2">
    <source>
        <dbReference type="ARBA" id="ARBA00022517"/>
    </source>
</evidence>
<dbReference type="PANTHER" id="PTHR33692:SF1">
    <property type="entry name" value="RIBOSOME MATURATION FACTOR RIMM"/>
    <property type="match status" value="1"/>
</dbReference>
<comment type="subunit">
    <text evidence="5">Binds ribosomal protein uS19.</text>
</comment>
<dbReference type="GO" id="GO:0005737">
    <property type="term" value="C:cytoplasm"/>
    <property type="evidence" value="ECO:0007669"/>
    <property type="project" value="UniProtKB-SubCell"/>
</dbReference>
<dbReference type="Pfam" id="PF24986">
    <property type="entry name" value="PRC_RimM"/>
    <property type="match status" value="1"/>
</dbReference>
<dbReference type="Gene3D" id="2.30.30.240">
    <property type="entry name" value="PRC-barrel domain"/>
    <property type="match status" value="1"/>
</dbReference>
<evidence type="ECO:0000313" key="8">
    <source>
        <dbReference type="EMBL" id="PVX52726.1"/>
    </source>
</evidence>
<comment type="caution">
    <text evidence="8">The sequence shown here is derived from an EMBL/GenBank/DDBJ whole genome shotgun (WGS) entry which is preliminary data.</text>
</comment>
<evidence type="ECO:0000256" key="4">
    <source>
        <dbReference type="ARBA" id="ARBA00023186"/>
    </source>
</evidence>
<dbReference type="GO" id="GO:0042274">
    <property type="term" value="P:ribosomal small subunit biogenesis"/>
    <property type="evidence" value="ECO:0007669"/>
    <property type="project" value="UniProtKB-UniRule"/>
</dbReference>
<dbReference type="InterPro" id="IPR002676">
    <property type="entry name" value="RimM_N"/>
</dbReference>
<dbReference type="Gene3D" id="2.40.30.60">
    <property type="entry name" value="RimM"/>
    <property type="match status" value="1"/>
</dbReference>
<dbReference type="HAMAP" id="MF_00014">
    <property type="entry name" value="Ribosome_mat_RimM"/>
    <property type="match status" value="1"/>
</dbReference>
<dbReference type="PANTHER" id="PTHR33692">
    <property type="entry name" value="RIBOSOME MATURATION FACTOR RIMM"/>
    <property type="match status" value="1"/>
</dbReference>
<dbReference type="Proteomes" id="UP000245870">
    <property type="component" value="Unassembled WGS sequence"/>
</dbReference>
<comment type="similarity">
    <text evidence="5">Belongs to the RimM family.</text>
</comment>
<dbReference type="NCBIfam" id="TIGR02273">
    <property type="entry name" value="16S_RimM"/>
    <property type="match status" value="1"/>
</dbReference>
<dbReference type="InterPro" id="IPR056792">
    <property type="entry name" value="PRC_RimM"/>
</dbReference>
<dbReference type="SUPFAM" id="SSF50346">
    <property type="entry name" value="PRC-barrel domain"/>
    <property type="match status" value="1"/>
</dbReference>
<dbReference type="InterPro" id="IPR011033">
    <property type="entry name" value="PRC_barrel-like_sf"/>
</dbReference>
<accession>A0A2U0U529</accession>
<protein>
    <recommendedName>
        <fullName evidence="5">Ribosome maturation factor RimM</fullName>
    </recommendedName>
</protein>
<comment type="domain">
    <text evidence="5">The PRC barrel domain binds ribosomal protein uS19.</text>
</comment>
<keyword evidence="2 5" id="KW-0690">Ribosome biogenesis</keyword>
<feature type="domain" description="RimM N-terminal" evidence="6">
    <location>
        <begin position="10"/>
        <end position="90"/>
    </location>
</feature>
<comment type="function">
    <text evidence="5">An accessory protein needed during the final step in the assembly of 30S ribosomal subunit, possibly for assembly of the head region. Essential for efficient processing of 16S rRNA. May be needed both before and after RbfA during the maturation of 16S rRNA. It has affinity for free ribosomal 30S subunits but not for 70S ribosomes.</text>
</comment>
<dbReference type="AlphaFoldDB" id="A0A2U0U529"/>
<dbReference type="InterPro" id="IPR009000">
    <property type="entry name" value="Transl_B-barrel_sf"/>
</dbReference>
<dbReference type="RefSeq" id="WP_116616854.1">
    <property type="nucleotide sequence ID" value="NZ_CAMPWS010000009.1"/>
</dbReference>
<evidence type="ECO:0000259" key="6">
    <source>
        <dbReference type="Pfam" id="PF01782"/>
    </source>
</evidence>
<proteinExistence type="inferred from homology"/>
<reference evidence="8 9" key="1">
    <citation type="submission" date="2018-05" db="EMBL/GenBank/DDBJ databases">
        <title>Genomic Encyclopedia of Type Strains, Phase IV (KMG-IV): sequencing the most valuable type-strain genomes for metagenomic binning, comparative biology and taxonomic classification.</title>
        <authorList>
            <person name="Goeker M."/>
        </authorList>
    </citation>
    <scope>NUCLEOTIDE SEQUENCE [LARGE SCALE GENOMIC DNA]</scope>
    <source>
        <strain evidence="8 9">DSM 100333</strain>
    </source>
</reference>
<gene>
    <name evidence="5" type="primary">rimM</name>
    <name evidence="8" type="ORF">C7379_11473</name>
</gene>
<evidence type="ECO:0000256" key="1">
    <source>
        <dbReference type="ARBA" id="ARBA00022490"/>
    </source>
</evidence>
<dbReference type="GO" id="GO:0006364">
    <property type="term" value="P:rRNA processing"/>
    <property type="evidence" value="ECO:0007669"/>
    <property type="project" value="UniProtKB-UniRule"/>
</dbReference>
<name>A0A2U0U529_9BACT</name>
<keyword evidence="4 5" id="KW-0143">Chaperone</keyword>